<feature type="compositionally biased region" description="Polar residues" evidence="8">
    <location>
        <begin position="990"/>
        <end position="1008"/>
    </location>
</feature>
<evidence type="ECO:0000256" key="9">
    <source>
        <dbReference type="SAM" id="Phobius"/>
    </source>
</evidence>
<gene>
    <name evidence="10" type="ORF">POTOM_009215</name>
</gene>
<feature type="compositionally biased region" description="Polar residues" evidence="8">
    <location>
        <begin position="1077"/>
        <end position="1091"/>
    </location>
</feature>
<evidence type="ECO:0000256" key="5">
    <source>
        <dbReference type="ARBA" id="ARBA00022989"/>
    </source>
</evidence>
<dbReference type="GO" id="GO:0016020">
    <property type="term" value="C:membrane"/>
    <property type="evidence" value="ECO:0007669"/>
    <property type="project" value="UniProtKB-SubCell"/>
</dbReference>
<feature type="transmembrane region" description="Helical" evidence="9">
    <location>
        <begin position="17"/>
        <end position="40"/>
    </location>
</feature>
<dbReference type="OrthoDB" id="9909019at2759"/>
<feature type="compositionally biased region" description="Polar residues" evidence="8">
    <location>
        <begin position="1022"/>
        <end position="1035"/>
    </location>
</feature>
<comment type="caution">
    <text evidence="10">The sequence shown here is derived from an EMBL/GenBank/DDBJ whole genome shotgun (WGS) entry which is preliminary data.</text>
</comment>
<evidence type="ECO:0000256" key="2">
    <source>
        <dbReference type="ARBA" id="ARBA00006574"/>
    </source>
</evidence>
<feature type="region of interest" description="Disordered" evidence="8">
    <location>
        <begin position="989"/>
        <end position="1008"/>
    </location>
</feature>
<comment type="similarity">
    <text evidence="2">Belongs to the MLO family.</text>
</comment>
<keyword evidence="7" id="KW-0568">Pathogenesis-related protein</keyword>
<keyword evidence="11" id="KW-1185">Reference proteome</keyword>
<keyword evidence="6 9" id="KW-0472">Membrane</keyword>
<dbReference type="InterPro" id="IPR004326">
    <property type="entry name" value="Mlo"/>
</dbReference>
<feature type="region of interest" description="Disordered" evidence="8">
    <location>
        <begin position="1016"/>
        <end position="1041"/>
    </location>
</feature>
<feature type="region of interest" description="Disordered" evidence="8">
    <location>
        <begin position="1168"/>
        <end position="1201"/>
    </location>
</feature>
<evidence type="ECO:0000256" key="6">
    <source>
        <dbReference type="ARBA" id="ARBA00023136"/>
    </source>
</evidence>
<feature type="region of interest" description="Disordered" evidence="8">
    <location>
        <begin position="1063"/>
        <end position="1101"/>
    </location>
</feature>
<feature type="transmembrane region" description="Helical" evidence="9">
    <location>
        <begin position="298"/>
        <end position="317"/>
    </location>
</feature>
<comment type="subcellular location">
    <subcellularLocation>
        <location evidence="1">Membrane</location>
        <topology evidence="1">Multi-pass membrane protein</topology>
    </subcellularLocation>
</comment>
<feature type="compositionally biased region" description="Low complexity" evidence="8">
    <location>
        <begin position="873"/>
        <end position="882"/>
    </location>
</feature>
<feature type="compositionally biased region" description="Polar residues" evidence="8">
    <location>
        <begin position="463"/>
        <end position="474"/>
    </location>
</feature>
<feature type="region of interest" description="Disordered" evidence="8">
    <location>
        <begin position="1473"/>
        <end position="1518"/>
    </location>
</feature>
<feature type="compositionally biased region" description="Basic and acidic residues" evidence="8">
    <location>
        <begin position="508"/>
        <end position="532"/>
    </location>
</feature>
<evidence type="ECO:0000256" key="8">
    <source>
        <dbReference type="SAM" id="MobiDB-lite"/>
    </source>
</evidence>
<dbReference type="PANTHER" id="PTHR31942:SF82">
    <property type="entry name" value="MLO PROTEIN HOMOLOG 1"/>
    <property type="match status" value="1"/>
</dbReference>
<evidence type="ECO:0000256" key="7">
    <source>
        <dbReference type="ARBA" id="ARBA00023265"/>
    </source>
</evidence>
<sequence>MAAGSYGDKTLQNTPTWAVAAVCAVFVVLSVLIEHGIQSLGKWFQKHQKKAMSEALEKIKAELMLLGFISLLITVGTSAILKICIPEKYENVMLPCKYDYVGDNYKDKNGGKGGDGNDGGDNKRMLFSFAENVAIHRVLAAAGGGYCSKGKVSLISQTGVHQLHIFLFVLAIFHVLYSVVTMALGQAKTSLKNLLIGVVEQMKKWKTWELETSSMEYQFTNDPTRFRLARQTSFVRRHSGISTAPGIKWIVAFFRQFTGSVTKVDYMTMRHGFINAHFAPNSKFDFHWYIKRCMEDDFKVVVGISMPLWVFAILFLLLNVYRWYTLTWLTVVPLVILLLVGTKLELVIMEMAQDIQDRSHVVRGVPVVQPNNKFFWFNRPHWILLLIHYTLFQNAFQMAFFLWTWMGSHMKKAIFEEQTARALRKWQKAAKLRKKSRQSGGDQGGSSPGFMSQGGSSPGFMSVDSTPSRGTSPTHLLHKYRPSQPDVESVISSAMSYASDTELSELDASPHDRHESRKQDHHQEQSEAHSADFSFMDRKSDKGLVRQWMNIVYRKSYEWILISSVLQNADGIDGLCMMVFGQMSFEIVAITVFFVLTVAFYAFFAPFLGKVIYEYVAIGVYSVLALSVFILYVRCTAIDPADPGILLEADETAGHKSENDSDLPDCRKDVDILQEESGEDALFCTLCNAEVQVYSIRYANSANIAEVVTNVLMDLIITVVYLHRNQTKYAFSSLFTFVSVCQLVVEFGVGVAVLVRCFVDRKAMDHQIVEKLGIGFSRPPFATVVVLQIYKQALSGCCYLCDQHIRYMYDLDGTGALCTFLSLLATVPLGELFFFHLILIRKGITTYEYVVAMRTQSEPPGPSVDGGEQQSLPSSPTSSAVTAVSGRSSMGMNLQFKGAWCTPPRIFMDHQDEIIPHLERGRLPSTVDPDAIQEADKAKKLPQRPVRISAWKLAKLDSSEAIKAAAKARASSSVLRPIGSRYNPYDADHLSSSNFSGRSSPISTDQGFQNKNARAVMPGLSPSMTNSYPASNASHASRDDIGSWHQSLGNFSSANVSNLATSPLQQQTSNRDHFNPIYQTSADESPWSARQSDVDGNPSHENVAQIPMRRNLGAAENMRTTVYWDPEAGRFVSSTRGAGSSSQVRGTELLYTDQSIFFGGPLVNEQLSRGRTGSSLTLSQDRGSTSSHYQQGRSQRGDQLPVFVPSDSHQNLYSSSIFYTPLLLTSIINAIAKGHRIRNWKDWERESWREHDAMNGILDANNLEVSADCSDPARFRLTHETSFVKGHTSFWTKTPILFYSSTTMGLCNSQSALERSWMEGSVLCFLSSFIFGTKLQAIIAQMAIEIKERHAVIQGIPLVSHGTFFSSHDRVEKLLLQDRWFCQQILVLFSPPNAFELTYFLWAWYEFGKESCLNQDTVLIFVRVTFGVGAQVLCSYATLPLYALVTQMGSTMKRSIFDQQTSKALKNWHQKAVKKTNEGKPDQLPTKILGGSPDDSVHSPSPTRPRPNKFGIEGPDFSDIEAEAESHGQHTANITAIVDVELSVNHQHRPSDNSSPFAQRDLLS</sequence>
<feature type="transmembrane region" description="Helical" evidence="9">
    <location>
        <begin position="587"/>
        <end position="609"/>
    </location>
</feature>
<keyword evidence="3 9" id="KW-0812">Transmembrane</keyword>
<dbReference type="GO" id="GO:0006952">
    <property type="term" value="P:defense response"/>
    <property type="evidence" value="ECO:0007669"/>
    <property type="project" value="UniProtKB-KW"/>
</dbReference>
<feature type="region of interest" description="Disordered" evidence="8">
    <location>
        <begin position="858"/>
        <end position="882"/>
    </location>
</feature>
<dbReference type="EMBL" id="JAAWWB010000004">
    <property type="protein sequence ID" value="KAG6783560.1"/>
    <property type="molecule type" value="Genomic_DNA"/>
</dbReference>
<evidence type="ECO:0000256" key="4">
    <source>
        <dbReference type="ARBA" id="ARBA00022821"/>
    </source>
</evidence>
<dbReference type="PANTHER" id="PTHR31942">
    <property type="entry name" value="MLO-LIKE PROTEIN 1"/>
    <property type="match status" value="1"/>
</dbReference>
<feature type="transmembrane region" description="Helical" evidence="9">
    <location>
        <begin position="163"/>
        <end position="184"/>
    </location>
</feature>
<evidence type="ECO:0000313" key="11">
    <source>
        <dbReference type="Proteomes" id="UP000886885"/>
    </source>
</evidence>
<reference evidence="10" key="1">
    <citation type="journal article" date="2020" name="bioRxiv">
        <title>Hybrid origin of Populus tomentosa Carr. identified through genome sequencing and phylogenomic analysis.</title>
        <authorList>
            <person name="An X."/>
            <person name="Gao K."/>
            <person name="Chen Z."/>
            <person name="Li J."/>
            <person name="Yang X."/>
            <person name="Yang X."/>
            <person name="Zhou J."/>
            <person name="Guo T."/>
            <person name="Zhao T."/>
            <person name="Huang S."/>
            <person name="Miao D."/>
            <person name="Khan W.U."/>
            <person name="Rao P."/>
            <person name="Ye M."/>
            <person name="Lei B."/>
            <person name="Liao W."/>
            <person name="Wang J."/>
            <person name="Ji L."/>
            <person name="Li Y."/>
            <person name="Guo B."/>
            <person name="Mustafa N.S."/>
            <person name="Li S."/>
            <person name="Yun Q."/>
            <person name="Keller S.R."/>
            <person name="Mao J."/>
            <person name="Zhang R."/>
            <person name="Strauss S.H."/>
        </authorList>
    </citation>
    <scope>NUCLEOTIDE SEQUENCE</scope>
    <source>
        <strain evidence="10">GM15</strain>
        <tissue evidence="10">Leaf</tissue>
    </source>
</reference>
<evidence type="ECO:0008006" key="12">
    <source>
        <dbReference type="Google" id="ProtNLM"/>
    </source>
</evidence>
<feature type="transmembrane region" description="Helical" evidence="9">
    <location>
        <begin position="615"/>
        <end position="633"/>
    </location>
</feature>
<name>A0A8X8D9U7_POPTO</name>
<proteinExistence type="inferred from homology"/>
<dbReference type="Proteomes" id="UP000886885">
    <property type="component" value="Chromosome 2D"/>
</dbReference>
<keyword evidence="5 9" id="KW-1133">Transmembrane helix</keyword>
<feature type="region of interest" description="Disordered" evidence="8">
    <location>
        <begin position="431"/>
        <end position="484"/>
    </location>
</feature>
<feature type="transmembrane region" description="Helical" evidence="9">
    <location>
        <begin position="729"/>
        <end position="755"/>
    </location>
</feature>
<evidence type="ECO:0000313" key="10">
    <source>
        <dbReference type="EMBL" id="KAG6783560.1"/>
    </source>
</evidence>
<dbReference type="Pfam" id="PF03094">
    <property type="entry name" value="Mlo"/>
    <property type="match status" value="3"/>
</dbReference>
<feature type="transmembrane region" description="Helical" evidence="9">
    <location>
        <begin position="61"/>
        <end position="81"/>
    </location>
</feature>
<feature type="compositionally biased region" description="Polar residues" evidence="8">
    <location>
        <begin position="1168"/>
        <end position="1194"/>
    </location>
</feature>
<protein>
    <recommendedName>
        <fullName evidence="12">MLO-like protein</fullName>
    </recommendedName>
</protein>
<accession>A0A8X8D9U7</accession>
<evidence type="ECO:0000256" key="1">
    <source>
        <dbReference type="ARBA" id="ARBA00004141"/>
    </source>
</evidence>
<feature type="transmembrane region" description="Helical" evidence="9">
    <location>
        <begin position="323"/>
        <end position="341"/>
    </location>
</feature>
<feature type="region of interest" description="Disordered" evidence="8">
    <location>
        <begin position="1544"/>
        <end position="1564"/>
    </location>
</feature>
<keyword evidence="4" id="KW-0611">Plant defense</keyword>
<feature type="region of interest" description="Disordered" evidence="8">
    <location>
        <begin position="502"/>
        <end position="532"/>
    </location>
</feature>
<evidence type="ECO:0000256" key="3">
    <source>
        <dbReference type="ARBA" id="ARBA00022692"/>
    </source>
</evidence>
<feature type="transmembrane region" description="Helical" evidence="9">
    <location>
        <begin position="816"/>
        <end position="839"/>
    </location>
</feature>
<organism evidence="10 11">
    <name type="scientific">Populus tomentosa</name>
    <name type="common">Chinese white poplar</name>
    <dbReference type="NCBI Taxonomy" id="118781"/>
    <lineage>
        <taxon>Eukaryota</taxon>
        <taxon>Viridiplantae</taxon>
        <taxon>Streptophyta</taxon>
        <taxon>Embryophyta</taxon>
        <taxon>Tracheophyta</taxon>
        <taxon>Spermatophyta</taxon>
        <taxon>Magnoliopsida</taxon>
        <taxon>eudicotyledons</taxon>
        <taxon>Gunneridae</taxon>
        <taxon>Pentapetalae</taxon>
        <taxon>rosids</taxon>
        <taxon>fabids</taxon>
        <taxon>Malpighiales</taxon>
        <taxon>Salicaceae</taxon>
        <taxon>Saliceae</taxon>
        <taxon>Populus</taxon>
    </lineage>
</organism>